<dbReference type="Proteomes" id="UP000050761">
    <property type="component" value="Unassembled WGS sequence"/>
</dbReference>
<sequence>MFDTASKPAKSSSSFEAAQGLFIASDESEEATRAKHTARLTIARQERLIDNRANSIQVEWAFQAPPGLRIKVKSANPPFFMSLEYI</sequence>
<keyword evidence="2" id="KW-1185">Reference proteome</keyword>
<evidence type="ECO:0000313" key="3">
    <source>
        <dbReference type="WBParaSite" id="HPBE_0001177401-mRNA-1"/>
    </source>
</evidence>
<dbReference type="EMBL" id="UZAH01027227">
    <property type="protein sequence ID" value="VDO89809.1"/>
    <property type="molecule type" value="Genomic_DNA"/>
</dbReference>
<evidence type="ECO:0000313" key="2">
    <source>
        <dbReference type="Proteomes" id="UP000050761"/>
    </source>
</evidence>
<organism evidence="2 3">
    <name type="scientific">Heligmosomoides polygyrus</name>
    <name type="common">Parasitic roundworm</name>
    <dbReference type="NCBI Taxonomy" id="6339"/>
    <lineage>
        <taxon>Eukaryota</taxon>
        <taxon>Metazoa</taxon>
        <taxon>Ecdysozoa</taxon>
        <taxon>Nematoda</taxon>
        <taxon>Chromadorea</taxon>
        <taxon>Rhabditida</taxon>
        <taxon>Rhabditina</taxon>
        <taxon>Rhabditomorpha</taxon>
        <taxon>Strongyloidea</taxon>
        <taxon>Heligmosomidae</taxon>
        <taxon>Heligmosomoides</taxon>
    </lineage>
</organism>
<proteinExistence type="predicted"/>
<accession>A0A183FUC6</accession>
<name>A0A183FUC6_HELPZ</name>
<dbReference type="AlphaFoldDB" id="A0A183FUC6"/>
<dbReference type="WBParaSite" id="HPBE_0001177401-mRNA-1">
    <property type="protein sequence ID" value="HPBE_0001177401-mRNA-1"/>
    <property type="gene ID" value="HPBE_0001177401"/>
</dbReference>
<gene>
    <name evidence="1" type="ORF">HPBE_LOCUS11775</name>
</gene>
<reference evidence="3" key="2">
    <citation type="submission" date="2019-09" db="UniProtKB">
        <authorList>
            <consortium name="WormBaseParasite"/>
        </authorList>
    </citation>
    <scope>IDENTIFICATION</scope>
</reference>
<reference evidence="1 2" key="1">
    <citation type="submission" date="2018-11" db="EMBL/GenBank/DDBJ databases">
        <authorList>
            <consortium name="Pathogen Informatics"/>
        </authorList>
    </citation>
    <scope>NUCLEOTIDE SEQUENCE [LARGE SCALE GENOMIC DNA]</scope>
</reference>
<protein>
    <submittedName>
        <fullName evidence="3">MSP domain-containing protein</fullName>
    </submittedName>
</protein>
<evidence type="ECO:0000313" key="1">
    <source>
        <dbReference type="EMBL" id="VDO89809.1"/>
    </source>
</evidence>
<accession>A0A3P7ZHK0</accession>